<accession>X8DU23</accession>
<protein>
    <submittedName>
        <fullName evidence="1">Uncharacterized protein</fullName>
    </submittedName>
</protein>
<dbReference type="EMBL" id="JAOJ01000002">
    <property type="protein sequence ID" value="EUA72127.1"/>
    <property type="molecule type" value="Genomic_DNA"/>
</dbReference>
<gene>
    <name evidence="1" type="ORF">I540_3246</name>
</gene>
<dbReference type="AlphaFoldDB" id="X8DU23"/>
<sequence length="58" mass="5976">MVTVLLAVSIPVNLTTHVVPSCEGADDGCLPMWINTAAREGTHQRAAVAATQAMDSGP</sequence>
<dbReference type="Proteomes" id="UP000023351">
    <property type="component" value="Unassembled WGS sequence"/>
</dbReference>
<name>X8DU23_9MYCO</name>
<reference evidence="1 2" key="1">
    <citation type="submission" date="2013-12" db="EMBL/GenBank/DDBJ databases">
        <authorList>
            <person name="Zelazny A."/>
            <person name="Olivier K."/>
            <person name="Holland S."/>
            <person name="Lenaerts A."/>
            <person name="Ordway D."/>
            <person name="DeGroote M.A."/>
            <person name="Parker T."/>
            <person name="Sizemore C."/>
            <person name="Tallon L.J."/>
            <person name="Sadzewicz L.K."/>
            <person name="Sengamalay N."/>
            <person name="Fraser C.M."/>
            <person name="Hine E."/>
            <person name="Shefchek K.A."/>
            <person name="Das S.P."/>
            <person name="Tettelin H."/>
        </authorList>
    </citation>
    <scope>NUCLEOTIDE SEQUENCE [LARGE SCALE GENOMIC DNA]</scope>
    <source>
        <strain evidence="1 2">1513</strain>
    </source>
</reference>
<evidence type="ECO:0000313" key="1">
    <source>
        <dbReference type="EMBL" id="EUA72127.1"/>
    </source>
</evidence>
<proteinExistence type="predicted"/>
<evidence type="ECO:0000313" key="2">
    <source>
        <dbReference type="Proteomes" id="UP000023351"/>
    </source>
</evidence>
<comment type="caution">
    <text evidence="1">The sequence shown here is derived from an EMBL/GenBank/DDBJ whole genome shotgun (WGS) entry which is preliminary data.</text>
</comment>
<organism evidence="1 2">
    <name type="scientific">Mycobacteroides abscessus subsp. bolletii 1513</name>
    <dbReference type="NCBI Taxonomy" id="1299321"/>
    <lineage>
        <taxon>Bacteria</taxon>
        <taxon>Bacillati</taxon>
        <taxon>Actinomycetota</taxon>
        <taxon>Actinomycetes</taxon>
        <taxon>Mycobacteriales</taxon>
        <taxon>Mycobacteriaceae</taxon>
        <taxon>Mycobacteroides</taxon>
        <taxon>Mycobacteroides abscessus</taxon>
    </lineage>
</organism>